<proteinExistence type="predicted"/>
<keyword evidence="2" id="KW-1185">Reference proteome</keyword>
<name>A0ABM5P1F2_9MOLU</name>
<reference evidence="1 2" key="1">
    <citation type="journal article" date="2014" name="Genome Announc.">
        <title>Complete Genome Sequence of Mycoplasma ovis Strain Michigan, a Hemoplasma of Sheep with Two Distinct 16S rRNA Genes.</title>
        <authorList>
            <person name="Deshuillers P.L."/>
            <person name="Santos A.P."/>
            <person name="do Nascimento N.C."/>
            <person name="Hampel J.A."/>
            <person name="Bergin I.L."/>
            <person name="Dyson M.C."/>
            <person name="Messick J.B."/>
        </authorList>
    </citation>
    <scope>NUCLEOTIDE SEQUENCE [LARGE SCALE GENOMIC DNA]</scope>
    <source>
        <strain evidence="1 2">Michigan</strain>
    </source>
</reference>
<evidence type="ECO:0000313" key="2">
    <source>
        <dbReference type="Proteomes" id="UP000018745"/>
    </source>
</evidence>
<dbReference type="EMBL" id="CP006935">
    <property type="protein sequence ID" value="AHC40258.1"/>
    <property type="molecule type" value="Genomic_DNA"/>
</dbReference>
<gene>
    <name evidence="1" type="ORF">OVS_01935</name>
</gene>
<organism evidence="1 2">
    <name type="scientific">Mycoplasma ovis str. Michigan</name>
    <dbReference type="NCBI Taxonomy" id="1415773"/>
    <lineage>
        <taxon>Bacteria</taxon>
        <taxon>Bacillati</taxon>
        <taxon>Mycoplasmatota</taxon>
        <taxon>Mollicutes</taxon>
        <taxon>Mycoplasmataceae</taxon>
        <taxon>Mycoplasma</taxon>
    </lineage>
</organism>
<dbReference type="Proteomes" id="UP000018745">
    <property type="component" value="Chromosome"/>
</dbReference>
<accession>A0ABM5P1F2</accession>
<dbReference type="RefSeq" id="WP_024071170.1">
    <property type="nucleotide sequence ID" value="NC_023062.1"/>
</dbReference>
<sequence length="210" mass="24804">MFDRFNESQGDSPIYYFWESENSKDQSNKSYVDLYKWDNKTKIFTLSKEKQELTIWKWWGKGGFKVGDYDLNYFYKFSEDNFLNTNLKEYFASGNETNKSGSLMWGRGVNRKIERYVYTGKWKVIKLGEGTTSVIPAINQSPQDITSENLESIELVRPIYWSNTLKTFGATKRDDTIEIKKYKEYLDFLGFKWEDNQKQVVFKGSALKKS</sequence>
<protein>
    <submittedName>
        <fullName evidence="1">Uncharacterized protein</fullName>
    </submittedName>
</protein>
<evidence type="ECO:0000313" key="1">
    <source>
        <dbReference type="EMBL" id="AHC40258.1"/>
    </source>
</evidence>